<feature type="domain" description="Lipoyl-binding" evidence="7">
    <location>
        <begin position="575"/>
        <end position="651"/>
    </location>
</feature>
<dbReference type="InterPro" id="IPR016185">
    <property type="entry name" value="PreATP-grasp_dom_sf"/>
</dbReference>
<dbReference type="PROSITE" id="PS00867">
    <property type="entry name" value="CPSASE_2"/>
    <property type="match status" value="1"/>
</dbReference>
<dbReference type="SUPFAM" id="SSF56059">
    <property type="entry name" value="Glutathione synthetase ATP-binding domain-like"/>
    <property type="match status" value="1"/>
</dbReference>
<dbReference type="InterPro" id="IPR005482">
    <property type="entry name" value="Biotin_COase_C"/>
</dbReference>
<dbReference type="Proteomes" id="UP001205890">
    <property type="component" value="Unassembled WGS sequence"/>
</dbReference>
<dbReference type="Gene3D" id="3.30.470.20">
    <property type="entry name" value="ATP-grasp fold, B domain"/>
    <property type="match status" value="1"/>
</dbReference>
<dbReference type="PROSITE" id="PS50975">
    <property type="entry name" value="ATP_GRASP"/>
    <property type="match status" value="1"/>
</dbReference>
<dbReference type="CDD" id="cd06850">
    <property type="entry name" value="biotinyl_domain"/>
    <property type="match status" value="1"/>
</dbReference>
<dbReference type="PROSITE" id="PS50979">
    <property type="entry name" value="BC"/>
    <property type="match status" value="1"/>
</dbReference>
<protein>
    <submittedName>
        <fullName evidence="10">Carbamoyl-phosphate synthase subunit L</fullName>
    </submittedName>
</protein>
<dbReference type="InterPro" id="IPR011053">
    <property type="entry name" value="Single_hybrid_motif"/>
</dbReference>
<dbReference type="Gene3D" id="2.40.50.100">
    <property type="match status" value="1"/>
</dbReference>
<feature type="domain" description="ATP-grasp" evidence="8">
    <location>
        <begin position="120"/>
        <end position="322"/>
    </location>
</feature>
<keyword evidence="4 6" id="KW-0067">ATP-binding</keyword>
<dbReference type="InterPro" id="IPR011761">
    <property type="entry name" value="ATP-grasp"/>
</dbReference>
<keyword evidence="2" id="KW-0436">Ligase</keyword>
<dbReference type="Pfam" id="PF00364">
    <property type="entry name" value="Biotin_lipoyl"/>
    <property type="match status" value="1"/>
</dbReference>
<evidence type="ECO:0000256" key="4">
    <source>
        <dbReference type="ARBA" id="ARBA00022840"/>
    </source>
</evidence>
<dbReference type="PROSITE" id="PS00188">
    <property type="entry name" value="BIOTIN"/>
    <property type="match status" value="1"/>
</dbReference>
<dbReference type="Gene3D" id="3.40.50.20">
    <property type="match status" value="1"/>
</dbReference>
<dbReference type="PROSITE" id="PS50968">
    <property type="entry name" value="BIOTINYL_LIPOYL"/>
    <property type="match status" value="1"/>
</dbReference>
<name>A0ABT1LI35_9HYPH</name>
<dbReference type="Gene3D" id="3.30.1490.20">
    <property type="entry name" value="ATP-grasp fold, A domain"/>
    <property type="match status" value="1"/>
</dbReference>
<dbReference type="InterPro" id="IPR005479">
    <property type="entry name" value="CPAse_ATP-bd"/>
</dbReference>
<dbReference type="Pfam" id="PF02786">
    <property type="entry name" value="CPSase_L_D2"/>
    <property type="match status" value="1"/>
</dbReference>
<comment type="cofactor">
    <cofactor evidence="1">
        <name>biotin</name>
        <dbReference type="ChEBI" id="CHEBI:57586"/>
    </cofactor>
</comment>
<dbReference type="SUPFAM" id="SSF51246">
    <property type="entry name" value="Rudiment single hybrid motif"/>
    <property type="match status" value="1"/>
</dbReference>
<dbReference type="InterPro" id="IPR001882">
    <property type="entry name" value="Biotin_BS"/>
</dbReference>
<dbReference type="SUPFAM" id="SSF52440">
    <property type="entry name" value="PreATP-grasp domain"/>
    <property type="match status" value="1"/>
</dbReference>
<evidence type="ECO:0000256" key="2">
    <source>
        <dbReference type="ARBA" id="ARBA00022598"/>
    </source>
</evidence>
<dbReference type="InterPro" id="IPR011764">
    <property type="entry name" value="Biotin_carboxylation_dom"/>
</dbReference>
<dbReference type="InterPro" id="IPR005481">
    <property type="entry name" value="BC-like_N"/>
</dbReference>
<dbReference type="Gene3D" id="3.30.700.40">
    <property type="match status" value="1"/>
</dbReference>
<dbReference type="PANTHER" id="PTHR18866">
    <property type="entry name" value="CARBOXYLASE:PYRUVATE/ACETYL-COA/PROPIONYL-COA CARBOXYLASE"/>
    <property type="match status" value="1"/>
</dbReference>
<evidence type="ECO:0000259" key="7">
    <source>
        <dbReference type="PROSITE" id="PS50968"/>
    </source>
</evidence>
<feature type="domain" description="Biotin carboxylation" evidence="9">
    <location>
        <begin position="1"/>
        <end position="451"/>
    </location>
</feature>
<evidence type="ECO:0000256" key="3">
    <source>
        <dbReference type="ARBA" id="ARBA00022741"/>
    </source>
</evidence>
<evidence type="ECO:0000259" key="9">
    <source>
        <dbReference type="PROSITE" id="PS50979"/>
    </source>
</evidence>
<reference evidence="10 11" key="1">
    <citation type="submission" date="2022-07" db="EMBL/GenBank/DDBJ databases">
        <authorList>
            <person name="Li W.-J."/>
            <person name="Deng Q.-Q."/>
        </authorList>
    </citation>
    <scope>NUCLEOTIDE SEQUENCE [LARGE SCALE GENOMIC DNA]</scope>
    <source>
        <strain evidence="10 11">SYSU M60028</strain>
    </source>
</reference>
<evidence type="ECO:0000256" key="1">
    <source>
        <dbReference type="ARBA" id="ARBA00001953"/>
    </source>
</evidence>
<evidence type="ECO:0000313" key="10">
    <source>
        <dbReference type="EMBL" id="MCP8939888.1"/>
    </source>
</evidence>
<dbReference type="RefSeq" id="WP_254743990.1">
    <property type="nucleotide sequence ID" value="NZ_JANCLU010000015.1"/>
</dbReference>
<evidence type="ECO:0000259" key="8">
    <source>
        <dbReference type="PROSITE" id="PS50975"/>
    </source>
</evidence>
<dbReference type="InterPro" id="IPR011054">
    <property type="entry name" value="Rudment_hybrid_motif"/>
</dbReference>
<evidence type="ECO:0000256" key="5">
    <source>
        <dbReference type="ARBA" id="ARBA00023267"/>
    </source>
</evidence>
<dbReference type="Pfam" id="PF02785">
    <property type="entry name" value="Biotin_carb_C"/>
    <property type="match status" value="1"/>
</dbReference>
<dbReference type="InterPro" id="IPR050856">
    <property type="entry name" value="Biotin_carboxylase_complex"/>
</dbReference>
<comment type="caution">
    <text evidence="10">The sequence shown here is derived from an EMBL/GenBank/DDBJ whole genome shotgun (WGS) entry which is preliminary data.</text>
</comment>
<dbReference type="InterPro" id="IPR013815">
    <property type="entry name" value="ATP_grasp_subdomain_1"/>
</dbReference>
<gene>
    <name evidence="10" type="ORF">NK718_15270</name>
</gene>
<accession>A0ABT1LI35</accession>
<dbReference type="Pfam" id="PF00289">
    <property type="entry name" value="Biotin_carb_N"/>
    <property type="match status" value="1"/>
</dbReference>
<keyword evidence="3 6" id="KW-0547">Nucleotide-binding</keyword>
<dbReference type="EMBL" id="JANCLU010000015">
    <property type="protein sequence ID" value="MCP8939888.1"/>
    <property type="molecule type" value="Genomic_DNA"/>
</dbReference>
<dbReference type="SMART" id="SM00878">
    <property type="entry name" value="Biotin_carb_C"/>
    <property type="match status" value="1"/>
</dbReference>
<dbReference type="SUPFAM" id="SSF51230">
    <property type="entry name" value="Single hybrid motif"/>
    <property type="match status" value="1"/>
</dbReference>
<dbReference type="PANTHER" id="PTHR18866:SF33">
    <property type="entry name" value="METHYLCROTONOYL-COA CARBOXYLASE SUBUNIT ALPHA, MITOCHONDRIAL-RELATED"/>
    <property type="match status" value="1"/>
</dbReference>
<evidence type="ECO:0000256" key="6">
    <source>
        <dbReference type="PROSITE-ProRule" id="PRU00409"/>
    </source>
</evidence>
<evidence type="ECO:0000313" key="11">
    <source>
        <dbReference type="Proteomes" id="UP001205890"/>
    </source>
</evidence>
<proteinExistence type="predicted"/>
<keyword evidence="5" id="KW-0092">Biotin</keyword>
<keyword evidence="11" id="KW-1185">Reference proteome</keyword>
<organism evidence="10 11">
    <name type="scientific">Alsobacter ponti</name>
    <dbReference type="NCBI Taxonomy" id="2962936"/>
    <lineage>
        <taxon>Bacteria</taxon>
        <taxon>Pseudomonadati</taxon>
        <taxon>Pseudomonadota</taxon>
        <taxon>Alphaproteobacteria</taxon>
        <taxon>Hyphomicrobiales</taxon>
        <taxon>Alsobacteraceae</taxon>
        <taxon>Alsobacter</taxon>
    </lineage>
</organism>
<dbReference type="InterPro" id="IPR000089">
    <property type="entry name" value="Biotin_lipoyl"/>
</dbReference>
<sequence length="654" mass="69059">MFSSVLIANRGEIACRVIRTARRLGLRTIAVYSDADRDSLFVAQADEAHRIGPAPAGESYLIGDRIVAVAKEAGADCIHPGYGFLSENAEFAEACAKAGIAFVGPPPKAIRAMGLKDAAKAVVERAGVPVVPGYHGAKQDPAFLRERAANIGFPVLIKAVAGGGGKGMRRVDRLIDFEDALLSAQREAANAFGDPRVLVEKYIRSPRHIEMQVFADRFGNAVHLFERDCSLQRRHQKVMEEAPAPGMTDAVRDAMGKAAVDAALAVGYVGAGTVEFIADASHGLRPDGFFFMEMNTRLQVEHPVTEAITGLDLVEWQFRVAAGEKLPLAQQELAVHGHAVEARLYAEDPERGFLPSTGRLWALRFPEAEGVRVDTGVAEGDVVTPYYDPMIAKVIAHAPSRLAALDLLAQALEETVVAGPRTNVGFLKALCDAHGFRAGEFDTGFIDRNMDALGAAPRGPDLAAAAAGALALVRERQEGVREAARAAGGSGQGPWDVADAFQLSGPRRTGLPIVVEGERIEAALGWDAAGPMLDVPGAELTGQADFTLVTTDDGIIALASGRQTHVRLHDPLGVALDEGDSGGVVKSPMHGKVVAIFVVEGEAVEKGQRVAIVEAMKMEHALVAPRAGVVAEVLAEAGQQVAEGARLAVIGENG</sequence>